<dbReference type="Gene3D" id="1.10.150.20">
    <property type="entry name" value="5' to 3' exonuclease, C-terminal subdomain"/>
    <property type="match status" value="1"/>
</dbReference>
<dbReference type="RefSeq" id="WP_069716504.1">
    <property type="nucleotide sequence ID" value="NZ_MJEH01000011.1"/>
</dbReference>
<dbReference type="Gene3D" id="3.20.20.140">
    <property type="entry name" value="Metal-dependent hydrolases"/>
    <property type="match status" value="1"/>
</dbReference>
<keyword evidence="2" id="KW-1185">Reference proteome</keyword>
<protein>
    <recommendedName>
        <fullName evidence="3">TIGR00375 family protein</fullName>
    </recommendedName>
</protein>
<dbReference type="EMBL" id="MJEH01000011">
    <property type="protein sequence ID" value="OEH93601.1"/>
    <property type="molecule type" value="Genomic_DNA"/>
</dbReference>
<dbReference type="InterPro" id="IPR016195">
    <property type="entry name" value="Pol/histidinol_Pase-like"/>
</dbReference>
<comment type="caution">
    <text evidence="1">The sequence shown here is derived from an EMBL/GenBank/DDBJ whole genome shotgun (WGS) entry which is preliminary data.</text>
</comment>
<dbReference type="InterPro" id="IPR010994">
    <property type="entry name" value="RuvA_2-like"/>
</dbReference>
<reference evidence="1 2" key="1">
    <citation type="submission" date="2016-08" db="EMBL/GenBank/DDBJ databases">
        <title>Genome of Bacillus solimangrovi GH2-4.</title>
        <authorList>
            <person name="Lim S."/>
            <person name="Kim B.-C."/>
        </authorList>
    </citation>
    <scope>NUCLEOTIDE SEQUENCE [LARGE SCALE GENOMIC DNA]</scope>
    <source>
        <strain evidence="1 2">GH2-4</strain>
    </source>
</reference>
<dbReference type="SUPFAM" id="SSF47781">
    <property type="entry name" value="RuvA domain 2-like"/>
    <property type="match status" value="1"/>
</dbReference>
<organism evidence="1 2">
    <name type="scientific">Bacillus solimangrovi</name>
    <dbReference type="NCBI Taxonomy" id="1305675"/>
    <lineage>
        <taxon>Bacteria</taxon>
        <taxon>Bacillati</taxon>
        <taxon>Bacillota</taxon>
        <taxon>Bacilli</taxon>
        <taxon>Bacillales</taxon>
        <taxon>Bacillaceae</taxon>
        <taxon>Bacillus</taxon>
    </lineage>
</organism>
<dbReference type="STRING" id="1305675.BFG57_01040"/>
<dbReference type="OrthoDB" id="9810135at2"/>
<evidence type="ECO:0008006" key="3">
    <source>
        <dbReference type="Google" id="ProtNLM"/>
    </source>
</evidence>
<evidence type="ECO:0000313" key="1">
    <source>
        <dbReference type="EMBL" id="OEH93601.1"/>
    </source>
</evidence>
<evidence type="ECO:0000313" key="2">
    <source>
        <dbReference type="Proteomes" id="UP000095209"/>
    </source>
</evidence>
<dbReference type="SUPFAM" id="SSF89550">
    <property type="entry name" value="PHP domain-like"/>
    <property type="match status" value="1"/>
</dbReference>
<sequence>MQTYFADLHIHIGRTNTGRPVKITGSKSLTVANILYDAQHVKGMDMIGVIDSHVPEVLDELEVMVDKGELSELEQGGLSYGELTLILGSEIEVNDESTQGPIHVLCFMPTLQTMRIFSKWLGERITNNTLSTQRLYESGKVLQQKVRELGGLFIPAHIFTPHKSLYGSGVKFSLAEVFDPDLIDAVELGLSSNTEMADSLKELHRYSFLTNSDAHSTQKIGREYQILQLESPTFTELWLALHNNHDRKVIKNFGLDPKLGKYHETACERCGHRSQATEECSQCGSLHFVKGVRNRIDELTDGVINNNRPPYIHQIPLEFIPKLGPKTLQKLRDQFGTEMNIIHRISQRELEGVVSPKMAEMIIKARKGTLSLESGGAGKYGKVSSE</sequence>
<dbReference type="CDD" id="cd19067">
    <property type="entry name" value="PfuEndoQ-like"/>
    <property type="match status" value="1"/>
</dbReference>
<name>A0A1E5LHQ6_9BACI</name>
<dbReference type="PANTHER" id="PTHR40084">
    <property type="entry name" value="PHOSPHOHYDROLASE, PHP FAMILY"/>
    <property type="match status" value="1"/>
</dbReference>
<dbReference type="Proteomes" id="UP000095209">
    <property type="component" value="Unassembled WGS sequence"/>
</dbReference>
<dbReference type="AlphaFoldDB" id="A0A1E5LHQ6"/>
<proteinExistence type="predicted"/>
<accession>A0A1E5LHQ6</accession>
<dbReference type="PANTHER" id="PTHR40084:SF1">
    <property type="entry name" value="PHOSPHOTRANSFERASE"/>
    <property type="match status" value="1"/>
</dbReference>
<gene>
    <name evidence="1" type="ORF">BFG57_01040</name>
</gene>